<organism evidence="1 2">
    <name type="scientific">Blastochloris viridis</name>
    <name type="common">Rhodopseudomonas viridis</name>
    <dbReference type="NCBI Taxonomy" id="1079"/>
    <lineage>
        <taxon>Bacteria</taxon>
        <taxon>Pseudomonadati</taxon>
        <taxon>Pseudomonadota</taxon>
        <taxon>Alphaproteobacteria</taxon>
        <taxon>Hyphomicrobiales</taxon>
        <taxon>Blastochloridaceae</taxon>
        <taxon>Blastochloris</taxon>
    </lineage>
</organism>
<comment type="caution">
    <text evidence="1">The sequence shown here is derived from an EMBL/GenBank/DDBJ whole genome shotgun (WGS) entry which is preliminary data.</text>
</comment>
<dbReference type="AlphaFoldDB" id="A0A6N4R5R1"/>
<evidence type="ECO:0000313" key="1">
    <source>
        <dbReference type="EMBL" id="TKW60873.1"/>
    </source>
</evidence>
<gene>
    <name evidence="1" type="ORF">DI628_08275</name>
</gene>
<reference evidence="1 2" key="1">
    <citation type="journal article" date="2017" name="Nat. Commun.">
        <title>In situ click chemistry generation of cyclooxygenase-2 inhibitors.</title>
        <authorList>
            <person name="Bhardwaj A."/>
            <person name="Kaur J."/>
            <person name="Wuest M."/>
            <person name="Wuest F."/>
        </authorList>
    </citation>
    <scope>NUCLEOTIDE SEQUENCE [LARGE SCALE GENOMIC DNA]</scope>
    <source>
        <strain evidence="1">S2_018_000_R2_106</strain>
    </source>
</reference>
<dbReference type="Proteomes" id="UP000320948">
    <property type="component" value="Unassembled WGS sequence"/>
</dbReference>
<name>A0A6N4R5R1_BLAVI</name>
<accession>A0A6N4R5R1</accession>
<evidence type="ECO:0000313" key="2">
    <source>
        <dbReference type="Proteomes" id="UP000320948"/>
    </source>
</evidence>
<dbReference type="EMBL" id="VAFM01000002">
    <property type="protein sequence ID" value="TKW60873.1"/>
    <property type="molecule type" value="Genomic_DNA"/>
</dbReference>
<protein>
    <submittedName>
        <fullName evidence="1">Uncharacterized protein</fullName>
    </submittedName>
</protein>
<sequence length="241" mass="27389">MGKTSFLIMPLEGNFHSSFVFEADALNSPRGFDCEAGSLETFLACMALHNGIWHMQNGKYGLAVQVVDQSGGKVYPDKLLMVDDVFAPKAVRYVPLKYQRKRLPDGTRAPKDAAGLLAAAAFVLAHGNAFYEGVRLEWEAEHYTREEIVRALKFHLMGDESPWKRNIHVHSVEIIDEEEGQLREQVYLAEQWTFLDNSVAYLTPTGLMTEDEFQHYIVNELKIPQPDVDFTDHYVYSTTLN</sequence>
<proteinExistence type="predicted"/>